<accession>A0A1F6Y9I9</accession>
<dbReference type="Pfam" id="PF02777">
    <property type="entry name" value="Sod_Fe_C"/>
    <property type="match status" value="1"/>
</dbReference>
<name>A0A1F6Y9I9_9BACT</name>
<evidence type="ECO:0000256" key="2">
    <source>
        <dbReference type="ARBA" id="ARBA00012682"/>
    </source>
</evidence>
<dbReference type="SUPFAM" id="SSF46609">
    <property type="entry name" value="Fe,Mn superoxide dismutase (SOD), N-terminal domain"/>
    <property type="match status" value="1"/>
</dbReference>
<dbReference type="EMBL" id="MFVV01000027">
    <property type="protein sequence ID" value="OGJ03027.1"/>
    <property type="molecule type" value="Genomic_DNA"/>
</dbReference>
<protein>
    <recommendedName>
        <fullName evidence="2">superoxide dismutase</fullName>
        <ecNumber evidence="2">1.15.1.1</ecNumber>
    </recommendedName>
</protein>
<dbReference type="PANTHER" id="PTHR11404">
    <property type="entry name" value="SUPEROXIDE DISMUTASE 2"/>
    <property type="match status" value="1"/>
</dbReference>
<dbReference type="STRING" id="1801797.A3G06_01630"/>
<dbReference type="Gene3D" id="1.10.287.990">
    <property type="entry name" value="Fe,Mn superoxide dismutase (SOD) domain"/>
    <property type="match status" value="1"/>
</dbReference>
<dbReference type="InterPro" id="IPR001189">
    <property type="entry name" value="Mn/Fe_SOD"/>
</dbReference>
<evidence type="ECO:0000256" key="3">
    <source>
        <dbReference type="ARBA" id="ARBA00022723"/>
    </source>
</evidence>
<evidence type="ECO:0000313" key="8">
    <source>
        <dbReference type="Proteomes" id="UP000176192"/>
    </source>
</evidence>
<comment type="caution">
    <text evidence="7">The sequence shown here is derived from an EMBL/GenBank/DDBJ whole genome shotgun (WGS) entry which is preliminary data.</text>
</comment>
<dbReference type="SUPFAM" id="SSF54719">
    <property type="entry name" value="Fe,Mn superoxide dismutase (SOD), C-terminal domain"/>
    <property type="match status" value="1"/>
</dbReference>
<dbReference type="GO" id="GO:0046872">
    <property type="term" value="F:metal ion binding"/>
    <property type="evidence" value="ECO:0007669"/>
    <property type="project" value="UniProtKB-KW"/>
</dbReference>
<sequence length="201" mass="23851">MKKFEEIKFNIGELKGISAKNIEEHLKLYAGYVKHANLILEKIPEYKGYEKEDSFAPYVVGEMERRFSFEYNGMRNHEIYFESLSGGAKTLPENSQLQKAIEEEWGSYEVWLNHFKAIALTRGIGWAMLYYDRKEKRLLSTWVDEQHLGQLQDCSLILALDMWEHAYVYDYPTSEKKKYVEAFFDNLNWGVVEKKFQEPEF</sequence>
<dbReference type="InterPro" id="IPR019832">
    <property type="entry name" value="Mn/Fe_SOD_C"/>
</dbReference>
<dbReference type="InterPro" id="IPR036314">
    <property type="entry name" value="SOD_C_sf"/>
</dbReference>
<feature type="binding site" evidence="5">
    <location>
        <position position="165"/>
    </location>
    <ligand>
        <name>Mn(2+)</name>
        <dbReference type="ChEBI" id="CHEBI:29035"/>
    </ligand>
</feature>
<evidence type="ECO:0000256" key="1">
    <source>
        <dbReference type="ARBA" id="ARBA00008714"/>
    </source>
</evidence>
<evidence type="ECO:0000313" key="7">
    <source>
        <dbReference type="EMBL" id="OGJ03027.1"/>
    </source>
</evidence>
<comment type="similarity">
    <text evidence="1">Belongs to the iron/manganese superoxide dismutase family.</text>
</comment>
<dbReference type="PANTHER" id="PTHR11404:SF6">
    <property type="entry name" value="SUPEROXIDE DISMUTASE [MN], MITOCHONDRIAL"/>
    <property type="match status" value="1"/>
</dbReference>
<dbReference type="GO" id="GO:0004784">
    <property type="term" value="F:superoxide dismutase activity"/>
    <property type="evidence" value="ECO:0007669"/>
    <property type="project" value="UniProtKB-EC"/>
</dbReference>
<feature type="binding site" evidence="5">
    <location>
        <position position="25"/>
    </location>
    <ligand>
        <name>Mn(2+)</name>
        <dbReference type="ChEBI" id="CHEBI:29035"/>
    </ligand>
</feature>
<gene>
    <name evidence="7" type="ORF">A3G06_01630</name>
</gene>
<dbReference type="Gene3D" id="3.55.40.20">
    <property type="entry name" value="Iron/manganese superoxide dismutase, C-terminal domain"/>
    <property type="match status" value="1"/>
</dbReference>
<feature type="binding site" evidence="5">
    <location>
        <position position="77"/>
    </location>
    <ligand>
        <name>Mn(2+)</name>
        <dbReference type="ChEBI" id="CHEBI:29035"/>
    </ligand>
</feature>
<evidence type="ECO:0000256" key="4">
    <source>
        <dbReference type="ARBA" id="ARBA00023002"/>
    </source>
</evidence>
<dbReference type="InterPro" id="IPR036324">
    <property type="entry name" value="Mn/Fe_SOD_N_sf"/>
</dbReference>
<reference evidence="7 8" key="1">
    <citation type="journal article" date="2016" name="Nat. Commun.">
        <title>Thousands of microbial genomes shed light on interconnected biogeochemical processes in an aquifer system.</title>
        <authorList>
            <person name="Anantharaman K."/>
            <person name="Brown C.T."/>
            <person name="Hug L.A."/>
            <person name="Sharon I."/>
            <person name="Castelle C.J."/>
            <person name="Probst A.J."/>
            <person name="Thomas B.C."/>
            <person name="Singh A."/>
            <person name="Wilkins M.J."/>
            <person name="Karaoz U."/>
            <person name="Brodie E.L."/>
            <person name="Williams K.H."/>
            <person name="Hubbard S.S."/>
            <person name="Banfield J.F."/>
        </authorList>
    </citation>
    <scope>NUCLEOTIDE SEQUENCE [LARGE SCALE GENOMIC DNA]</scope>
</reference>
<keyword evidence="3 5" id="KW-0479">Metal-binding</keyword>
<dbReference type="AlphaFoldDB" id="A0A1F6Y9I9"/>
<keyword evidence="4" id="KW-0560">Oxidoreductase</keyword>
<evidence type="ECO:0000259" key="6">
    <source>
        <dbReference type="Pfam" id="PF02777"/>
    </source>
</evidence>
<feature type="binding site" evidence="5">
    <location>
        <position position="161"/>
    </location>
    <ligand>
        <name>Mn(2+)</name>
        <dbReference type="ChEBI" id="CHEBI:29035"/>
    </ligand>
</feature>
<feature type="domain" description="Manganese/iron superoxide dismutase C-terminal" evidence="6">
    <location>
        <begin position="94"/>
        <end position="194"/>
    </location>
</feature>
<evidence type="ECO:0000256" key="5">
    <source>
        <dbReference type="PIRSR" id="PIRSR000349-1"/>
    </source>
</evidence>
<dbReference type="EC" id="1.15.1.1" evidence="2"/>
<dbReference type="InterPro" id="IPR050265">
    <property type="entry name" value="Fe/Mn_Superoxide_Dismutase"/>
</dbReference>
<dbReference type="PIRSF" id="PIRSF000349">
    <property type="entry name" value="SODismutase"/>
    <property type="match status" value="1"/>
</dbReference>
<proteinExistence type="inferred from homology"/>
<dbReference type="Proteomes" id="UP000176192">
    <property type="component" value="Unassembled WGS sequence"/>
</dbReference>
<organism evidence="7 8">
    <name type="scientific">Candidatus Nomurabacteria bacterium RIFCSPLOWO2_12_FULL_46_14</name>
    <dbReference type="NCBI Taxonomy" id="1801797"/>
    <lineage>
        <taxon>Bacteria</taxon>
        <taxon>Candidatus Nomuraibacteriota</taxon>
    </lineage>
</organism>